<evidence type="ECO:0000313" key="7">
    <source>
        <dbReference type="EMBL" id="TPX62829.1"/>
    </source>
</evidence>
<dbReference type="GO" id="GO:0005739">
    <property type="term" value="C:mitochondrion"/>
    <property type="evidence" value="ECO:0007669"/>
    <property type="project" value="UniProtKB-SubCell"/>
</dbReference>
<organism evidence="7 8">
    <name type="scientific">Powellomyces hirtus</name>
    <dbReference type="NCBI Taxonomy" id="109895"/>
    <lineage>
        <taxon>Eukaryota</taxon>
        <taxon>Fungi</taxon>
        <taxon>Fungi incertae sedis</taxon>
        <taxon>Chytridiomycota</taxon>
        <taxon>Chytridiomycota incertae sedis</taxon>
        <taxon>Chytridiomycetes</taxon>
        <taxon>Spizellomycetales</taxon>
        <taxon>Powellomycetaceae</taxon>
        <taxon>Powellomyces</taxon>
    </lineage>
</organism>
<keyword evidence="4" id="KW-0496">Mitochondrion</keyword>
<protein>
    <recommendedName>
        <fullName evidence="6">Prokaryotic-type class I peptide chain release factors domain-containing protein</fullName>
    </recommendedName>
</protein>
<evidence type="ECO:0000313" key="8">
    <source>
        <dbReference type="Proteomes" id="UP000318582"/>
    </source>
</evidence>
<feature type="domain" description="Prokaryotic-type class I peptide chain release factors" evidence="6">
    <location>
        <begin position="76"/>
        <end position="173"/>
    </location>
</feature>
<dbReference type="Proteomes" id="UP000318582">
    <property type="component" value="Unassembled WGS sequence"/>
</dbReference>
<feature type="compositionally biased region" description="Basic residues" evidence="5">
    <location>
        <begin position="162"/>
        <end position="176"/>
    </location>
</feature>
<dbReference type="InterPro" id="IPR000352">
    <property type="entry name" value="Pep_chain_release_fac_I"/>
</dbReference>
<feature type="compositionally biased region" description="Low complexity" evidence="5">
    <location>
        <begin position="25"/>
        <end position="42"/>
    </location>
</feature>
<feature type="region of interest" description="Disordered" evidence="5">
    <location>
        <begin position="1"/>
        <end position="72"/>
    </location>
</feature>
<feature type="compositionally biased region" description="Pro residues" evidence="5">
    <location>
        <begin position="50"/>
        <end position="71"/>
    </location>
</feature>
<dbReference type="Pfam" id="PF00472">
    <property type="entry name" value="RF-1"/>
    <property type="match status" value="1"/>
</dbReference>
<evidence type="ECO:0000256" key="2">
    <source>
        <dbReference type="ARBA" id="ARBA00010835"/>
    </source>
</evidence>
<keyword evidence="8" id="KW-1185">Reference proteome</keyword>
<name>A0A507EF34_9FUNG</name>
<evidence type="ECO:0000256" key="1">
    <source>
        <dbReference type="ARBA" id="ARBA00004173"/>
    </source>
</evidence>
<evidence type="ECO:0000259" key="6">
    <source>
        <dbReference type="Pfam" id="PF00472"/>
    </source>
</evidence>
<gene>
    <name evidence="7" type="ORF">PhCBS80983_g00183</name>
</gene>
<dbReference type="InterPro" id="IPR045853">
    <property type="entry name" value="Pep_chain_release_fac_I_sf"/>
</dbReference>
<dbReference type="EMBL" id="QEAQ01000001">
    <property type="protein sequence ID" value="TPX62829.1"/>
    <property type="molecule type" value="Genomic_DNA"/>
</dbReference>
<dbReference type="AlphaFoldDB" id="A0A507EF34"/>
<comment type="similarity">
    <text evidence="2">Belongs to the prokaryotic/mitochondrial release factor family.</text>
</comment>
<accession>A0A507EF34</accession>
<dbReference type="SUPFAM" id="SSF75620">
    <property type="entry name" value="Release factor"/>
    <property type="match status" value="1"/>
</dbReference>
<dbReference type="InterPro" id="IPR052405">
    <property type="entry name" value="Mito_Transl_Release_Factor"/>
</dbReference>
<dbReference type="GO" id="GO:0003747">
    <property type="term" value="F:translation release factor activity"/>
    <property type="evidence" value="ECO:0007669"/>
    <property type="project" value="InterPro"/>
</dbReference>
<dbReference type="PANTHER" id="PTHR46203:SF1">
    <property type="entry name" value="MITOCHONDRIAL TRANSLATION RELEASE FACTOR IN RESCUE"/>
    <property type="match status" value="1"/>
</dbReference>
<proteinExistence type="inferred from homology"/>
<comment type="subcellular location">
    <subcellularLocation>
        <location evidence="1">Mitochondrion</location>
    </subcellularLocation>
</comment>
<dbReference type="PANTHER" id="PTHR46203">
    <property type="entry name" value="PROBABLE PEPTIDE CHAIN RELEASE FACTOR C12ORF65"/>
    <property type="match status" value="1"/>
</dbReference>
<evidence type="ECO:0000256" key="4">
    <source>
        <dbReference type="ARBA" id="ARBA00023128"/>
    </source>
</evidence>
<evidence type="ECO:0000256" key="3">
    <source>
        <dbReference type="ARBA" id="ARBA00022946"/>
    </source>
</evidence>
<dbReference type="GO" id="GO:0032543">
    <property type="term" value="P:mitochondrial translation"/>
    <property type="evidence" value="ECO:0007669"/>
    <property type="project" value="UniProtKB-ARBA"/>
</dbReference>
<sequence length="231" mass="25252">MFRRILASLSPLTLRPPLPFPRPSSVPFHKLSSTTSELPTPTRNDALPLTPVPTPPDCEPQIQPPPPPPPKPAKKIPIVLLEQDIEEAFVKGSGPGGQKINKCRHRVQLRHIPTNIRVESQRFRDLTSNRKEARKLLTLKLDELHNGALSKRQVRIALEQKRKARAAQKTKKKHKNNPGMTAADVVDGDGVETENTGSEATDGANGECSVASDPEKGSADVSLDGTSRRST</sequence>
<keyword evidence="3" id="KW-0809">Transit peptide</keyword>
<evidence type="ECO:0000256" key="5">
    <source>
        <dbReference type="SAM" id="MobiDB-lite"/>
    </source>
</evidence>
<dbReference type="Gene3D" id="3.30.160.20">
    <property type="match status" value="1"/>
</dbReference>
<reference evidence="7 8" key="1">
    <citation type="journal article" date="2019" name="Sci. Rep.">
        <title>Comparative genomics of chytrid fungi reveal insights into the obligate biotrophic and pathogenic lifestyle of Synchytrium endobioticum.</title>
        <authorList>
            <person name="van de Vossenberg B.T.L.H."/>
            <person name="Warris S."/>
            <person name="Nguyen H.D.T."/>
            <person name="van Gent-Pelzer M.P.E."/>
            <person name="Joly D.L."/>
            <person name="van de Geest H.C."/>
            <person name="Bonants P.J.M."/>
            <person name="Smith D.S."/>
            <person name="Levesque C.A."/>
            <person name="van der Lee T.A.J."/>
        </authorList>
    </citation>
    <scope>NUCLEOTIDE SEQUENCE [LARGE SCALE GENOMIC DNA]</scope>
    <source>
        <strain evidence="7 8">CBS 809.83</strain>
    </source>
</reference>
<feature type="region of interest" description="Disordered" evidence="5">
    <location>
        <begin position="160"/>
        <end position="231"/>
    </location>
</feature>
<comment type="caution">
    <text evidence="7">The sequence shown here is derived from an EMBL/GenBank/DDBJ whole genome shotgun (WGS) entry which is preliminary data.</text>
</comment>
<feature type="compositionally biased region" description="Pro residues" evidence="5">
    <location>
        <begin position="14"/>
        <end position="24"/>
    </location>
</feature>